<feature type="transmembrane region" description="Helical" evidence="7">
    <location>
        <begin position="62"/>
        <end position="80"/>
    </location>
</feature>
<dbReference type="Gene3D" id="1.20.1560.10">
    <property type="entry name" value="ABC transporter type 1, transmembrane domain"/>
    <property type="match status" value="1"/>
</dbReference>
<evidence type="ECO:0000256" key="1">
    <source>
        <dbReference type="ARBA" id="ARBA00004651"/>
    </source>
</evidence>
<dbReference type="RefSeq" id="WP_290317541.1">
    <property type="nucleotide sequence ID" value="NZ_JAUFPN010000152.1"/>
</dbReference>
<dbReference type="InterPro" id="IPR011527">
    <property type="entry name" value="ABC1_TM_dom"/>
</dbReference>
<dbReference type="PROSITE" id="PS00211">
    <property type="entry name" value="ABC_TRANSPORTER_1"/>
    <property type="match status" value="1"/>
</dbReference>
<comment type="caution">
    <text evidence="10">The sequence shown here is derived from an EMBL/GenBank/DDBJ whole genome shotgun (WGS) entry which is preliminary data.</text>
</comment>
<evidence type="ECO:0000256" key="4">
    <source>
        <dbReference type="ARBA" id="ARBA00022840"/>
    </source>
</evidence>
<organism evidence="10 11">
    <name type="scientific">Paeniroseomonas aquatica</name>
    <dbReference type="NCBI Taxonomy" id="373043"/>
    <lineage>
        <taxon>Bacteria</taxon>
        <taxon>Pseudomonadati</taxon>
        <taxon>Pseudomonadota</taxon>
        <taxon>Alphaproteobacteria</taxon>
        <taxon>Acetobacterales</taxon>
        <taxon>Acetobacteraceae</taxon>
        <taxon>Paeniroseomonas</taxon>
    </lineage>
</organism>
<protein>
    <submittedName>
        <fullName evidence="10">ATP-binding cassette domain-containing protein</fullName>
    </submittedName>
</protein>
<feature type="transmembrane region" description="Helical" evidence="7">
    <location>
        <begin position="162"/>
        <end position="179"/>
    </location>
</feature>
<evidence type="ECO:0000256" key="7">
    <source>
        <dbReference type="SAM" id="Phobius"/>
    </source>
</evidence>
<dbReference type="SMART" id="SM00382">
    <property type="entry name" value="AAA"/>
    <property type="match status" value="1"/>
</dbReference>
<dbReference type="Pfam" id="PF00005">
    <property type="entry name" value="ABC_tran"/>
    <property type="match status" value="1"/>
</dbReference>
<keyword evidence="6 7" id="KW-0472">Membrane</keyword>
<evidence type="ECO:0000256" key="2">
    <source>
        <dbReference type="ARBA" id="ARBA00022692"/>
    </source>
</evidence>
<dbReference type="InterPro" id="IPR036640">
    <property type="entry name" value="ABC1_TM_sf"/>
</dbReference>
<gene>
    <name evidence="10" type="ORF">QWZ14_15065</name>
</gene>
<evidence type="ECO:0000256" key="6">
    <source>
        <dbReference type="ARBA" id="ARBA00023136"/>
    </source>
</evidence>
<keyword evidence="3" id="KW-0547">Nucleotide-binding</keyword>
<keyword evidence="5 7" id="KW-1133">Transmembrane helix</keyword>
<feature type="transmembrane region" description="Helical" evidence="7">
    <location>
        <begin position="24"/>
        <end position="50"/>
    </location>
</feature>
<dbReference type="PANTHER" id="PTHR43394">
    <property type="entry name" value="ATP-DEPENDENT PERMEASE MDL1, MITOCHONDRIAL"/>
    <property type="match status" value="1"/>
</dbReference>
<name>A0ABT8A790_9PROT</name>
<feature type="transmembrane region" description="Helical" evidence="7">
    <location>
        <begin position="132"/>
        <end position="156"/>
    </location>
</feature>
<feature type="domain" description="ABC transmembrane type-1" evidence="9">
    <location>
        <begin position="26"/>
        <end position="304"/>
    </location>
</feature>
<proteinExistence type="predicted"/>
<dbReference type="InterPro" id="IPR039421">
    <property type="entry name" value="Type_1_exporter"/>
</dbReference>
<dbReference type="InterPro" id="IPR017871">
    <property type="entry name" value="ABC_transporter-like_CS"/>
</dbReference>
<keyword evidence="4 10" id="KW-0067">ATP-binding</keyword>
<evidence type="ECO:0000259" key="8">
    <source>
        <dbReference type="PROSITE" id="PS50893"/>
    </source>
</evidence>
<dbReference type="InterPro" id="IPR003593">
    <property type="entry name" value="AAA+_ATPase"/>
</dbReference>
<comment type="subcellular location">
    <subcellularLocation>
        <location evidence="1">Cell membrane</location>
        <topology evidence="1">Multi-pass membrane protein</topology>
    </subcellularLocation>
</comment>
<evidence type="ECO:0000256" key="3">
    <source>
        <dbReference type="ARBA" id="ARBA00022741"/>
    </source>
</evidence>
<dbReference type="SUPFAM" id="SSF52540">
    <property type="entry name" value="P-loop containing nucleoside triphosphate hydrolases"/>
    <property type="match status" value="1"/>
</dbReference>
<keyword evidence="2 7" id="KW-0812">Transmembrane</keyword>
<evidence type="ECO:0000256" key="5">
    <source>
        <dbReference type="ARBA" id="ARBA00022989"/>
    </source>
</evidence>
<evidence type="ECO:0000313" key="11">
    <source>
        <dbReference type="Proteomes" id="UP001529369"/>
    </source>
</evidence>
<dbReference type="EMBL" id="JAUFPN010000152">
    <property type="protein sequence ID" value="MDN3565687.1"/>
    <property type="molecule type" value="Genomic_DNA"/>
</dbReference>
<feature type="domain" description="ABC transporter" evidence="8">
    <location>
        <begin position="335"/>
        <end position="567"/>
    </location>
</feature>
<feature type="transmembrane region" description="Helical" evidence="7">
    <location>
        <begin position="251"/>
        <end position="269"/>
    </location>
</feature>
<dbReference type="SUPFAM" id="SSF90123">
    <property type="entry name" value="ABC transporter transmembrane region"/>
    <property type="match status" value="1"/>
</dbReference>
<evidence type="ECO:0000259" key="9">
    <source>
        <dbReference type="PROSITE" id="PS50929"/>
    </source>
</evidence>
<reference evidence="11" key="1">
    <citation type="journal article" date="2019" name="Int. J. Syst. Evol. Microbiol.">
        <title>The Global Catalogue of Microorganisms (GCM) 10K type strain sequencing project: providing services to taxonomists for standard genome sequencing and annotation.</title>
        <authorList>
            <consortium name="The Broad Institute Genomics Platform"/>
            <consortium name="The Broad Institute Genome Sequencing Center for Infectious Disease"/>
            <person name="Wu L."/>
            <person name="Ma J."/>
        </authorList>
    </citation>
    <scope>NUCLEOTIDE SEQUENCE [LARGE SCALE GENOMIC DNA]</scope>
    <source>
        <strain evidence="11">CECT 7131</strain>
    </source>
</reference>
<dbReference type="InterPro" id="IPR027417">
    <property type="entry name" value="P-loop_NTPase"/>
</dbReference>
<dbReference type="PROSITE" id="PS50929">
    <property type="entry name" value="ABC_TM1F"/>
    <property type="match status" value="1"/>
</dbReference>
<dbReference type="InterPro" id="IPR003439">
    <property type="entry name" value="ABC_transporter-like_ATP-bd"/>
</dbReference>
<dbReference type="Pfam" id="PF00664">
    <property type="entry name" value="ABC_membrane"/>
    <property type="match status" value="1"/>
</dbReference>
<dbReference type="Proteomes" id="UP001529369">
    <property type="component" value="Unassembled WGS sequence"/>
</dbReference>
<dbReference type="Gene3D" id="3.40.50.300">
    <property type="entry name" value="P-loop containing nucleotide triphosphate hydrolases"/>
    <property type="match status" value="1"/>
</dbReference>
<dbReference type="GO" id="GO:0005524">
    <property type="term" value="F:ATP binding"/>
    <property type="evidence" value="ECO:0007669"/>
    <property type="project" value="UniProtKB-KW"/>
</dbReference>
<evidence type="ECO:0000313" key="10">
    <source>
        <dbReference type="EMBL" id="MDN3565687.1"/>
    </source>
</evidence>
<dbReference type="PROSITE" id="PS50893">
    <property type="entry name" value="ABC_TRANSPORTER_2"/>
    <property type="match status" value="1"/>
</dbReference>
<accession>A0ABT8A790</accession>
<dbReference type="PANTHER" id="PTHR43394:SF1">
    <property type="entry name" value="ATP-BINDING CASSETTE SUB-FAMILY B MEMBER 10, MITOCHONDRIAL"/>
    <property type="match status" value="1"/>
</dbReference>
<sequence length="568" mass="61241">MTPAAHPPGTGSWLRPREIGITPLFVLTILLLTFGGLMGIFVFILSSAHISDGVMETRNSDTVIGLALVFVFCTVASHYYGHRRSLMLQAVAERFGLRLRAEAMQAAIRNSVRRDLASGVTVLQDISAVQRFVSGGAVTGTLDMSAALVSLAFLFYLDAGSGWITLTGIAIIMLVAYVMKRTVAHLARDTDTKLDEASAQLSGQLLHPDVVRGLGQLPATMFRWQRRYDRALDSASKAQSRGNAIREIESIVSSLCLMALMLHGLLLIIENNGTIGLLISTYFLASHAMSPFSGLLTQWESWNSGARSWRRLKQVMTLDGEAPARPPEPDAPPGLLIDAVSFWPEGRERPIISGLTLALRPGAVVTVEGRNGVGKSTLLRLVLGLLEPTAGRILLNGQDTFFCDRGTLGARIGYLPQDVQLLEADIYTNIGRGPDAPPDLVVAAARAAGAHEMIGRMPLGYQTPSGTTAGLSAGQRRLVALARALYRDPELLVLDEPEVGLDGPARNALRAAVERTRLAGGVVLVVTHEPHTWNDVTDYRLKLGADGIWELAAAQREEGKEPHFATIG</sequence>
<keyword evidence="11" id="KW-1185">Reference proteome</keyword>